<name>A0A5N5NN82_9ROSI</name>
<keyword evidence="3" id="KW-0460">Magnesium</keyword>
<dbReference type="EMBL" id="VDCV01000002">
    <property type="protein sequence ID" value="KAB5568368.1"/>
    <property type="molecule type" value="Genomic_DNA"/>
</dbReference>
<keyword evidence="7" id="KW-1185">Reference proteome</keyword>
<dbReference type="Pfam" id="PF01397">
    <property type="entry name" value="Terpene_synth"/>
    <property type="match status" value="1"/>
</dbReference>
<evidence type="ECO:0000256" key="3">
    <source>
        <dbReference type="ARBA" id="ARBA00022842"/>
    </source>
</evidence>
<evidence type="ECO:0000259" key="4">
    <source>
        <dbReference type="Pfam" id="PF01397"/>
    </source>
</evidence>
<dbReference type="SFLD" id="SFLDG01014">
    <property type="entry name" value="Terpene_Cyclase_Like_1_N-term"/>
    <property type="match status" value="1"/>
</dbReference>
<dbReference type="SUPFAM" id="SSF48239">
    <property type="entry name" value="Terpenoid cyclases/Protein prenyltransferases"/>
    <property type="match status" value="2"/>
</dbReference>
<dbReference type="PANTHER" id="PTHR31739">
    <property type="entry name" value="ENT-COPALYL DIPHOSPHATE SYNTHASE, CHLOROPLASTIC"/>
    <property type="match status" value="1"/>
</dbReference>
<dbReference type="SFLD" id="SFLDG01605">
    <property type="entry name" value="Terpene_Cyclase_Like_1_N-term"/>
    <property type="match status" value="1"/>
</dbReference>
<dbReference type="FunFam" id="1.50.10.130:FF:000002">
    <property type="entry name" value="Ent-copalyl diphosphate synthase, chloroplastic"/>
    <property type="match status" value="1"/>
</dbReference>
<dbReference type="Gene3D" id="1.10.600.10">
    <property type="entry name" value="Farnesyl Diphosphate Synthase"/>
    <property type="match status" value="1"/>
</dbReference>
<evidence type="ECO:0000256" key="2">
    <source>
        <dbReference type="ARBA" id="ARBA00022723"/>
    </source>
</evidence>
<dbReference type="PANTHER" id="PTHR31739:SF4">
    <property type="entry name" value="ENT-COPALYL DIPHOSPHATE SYNTHASE, CHLOROPLASTIC"/>
    <property type="match status" value="1"/>
</dbReference>
<reference evidence="7" key="1">
    <citation type="journal article" date="2019" name="Gigascience">
        <title>De novo genome assembly of the endangered Acer yangbiense, a plant species with extremely small populations endemic to Yunnan Province, China.</title>
        <authorList>
            <person name="Yang J."/>
            <person name="Wariss H.M."/>
            <person name="Tao L."/>
            <person name="Zhang R."/>
            <person name="Yun Q."/>
            <person name="Hollingsworth P."/>
            <person name="Dao Z."/>
            <person name="Luo G."/>
            <person name="Guo H."/>
            <person name="Ma Y."/>
            <person name="Sun W."/>
        </authorList>
    </citation>
    <scope>NUCLEOTIDE SEQUENCE [LARGE SCALE GENOMIC DNA]</scope>
    <source>
        <strain evidence="7">cv. br00</strain>
    </source>
</reference>
<evidence type="ECO:0000313" key="7">
    <source>
        <dbReference type="Proteomes" id="UP000326939"/>
    </source>
</evidence>
<evidence type="ECO:0008006" key="8">
    <source>
        <dbReference type="Google" id="ProtNLM"/>
    </source>
</evidence>
<dbReference type="GO" id="GO:0010333">
    <property type="term" value="F:terpene synthase activity"/>
    <property type="evidence" value="ECO:0007669"/>
    <property type="project" value="InterPro"/>
</dbReference>
<dbReference type="InterPro" id="IPR050148">
    <property type="entry name" value="Terpene_synthase-like"/>
</dbReference>
<dbReference type="Proteomes" id="UP000326939">
    <property type="component" value="Chromosome 2"/>
</dbReference>
<evidence type="ECO:0000256" key="1">
    <source>
        <dbReference type="ARBA" id="ARBA00001946"/>
    </source>
</evidence>
<accession>A0A5N5NN82</accession>
<dbReference type="Gene3D" id="1.50.10.160">
    <property type="match status" value="1"/>
</dbReference>
<dbReference type="FunFam" id="1.50.10.160:FF:000001">
    <property type="entry name" value="Ent-copalyl diphosphate synthase"/>
    <property type="match status" value="1"/>
</dbReference>
<dbReference type="InterPro" id="IPR036965">
    <property type="entry name" value="Terpene_synth_N_sf"/>
</dbReference>
<dbReference type="Pfam" id="PF03936">
    <property type="entry name" value="Terpene_synth_C"/>
    <property type="match status" value="1"/>
</dbReference>
<protein>
    <recommendedName>
        <fullName evidence="8">Terpene synthase N-terminal domain-containing protein</fullName>
    </recommendedName>
</protein>
<sequence>MSSQYHSAIHLFSTAVPRSSFSSSNNTRPLPPLSFPSGVWLYGAKDKQDSFHAHTRCSAIFKPRTQEHADLFHQQNGLPLINWHRDFVEDHTEEDAAKVSVAKEINEHVKTIKAMLDMMEDGEISISAYDTAWVALVEDINGSGLPQFPSSLRWIANNQLPDGSWGDAEIFLAHDRLINTLACVVALKSWNLHQEKCEKGMLFFRDNLCKLEDENDEHMPIGFEVAFPSLLEIAKKLDIAVPYDSPALREIYARRNLKLTSEDRIPKDIMHNVPTTLLHSLEGMPGLEWKKLLKLQSQDGSFLFSPSSTAFALSQTKDKNCMEYLNKAVQRFEGGVPNVYPVDLFEHIWAVDRLQRLGISRYFESQINECVNYIHRYWTEDGICWARNSEVHDIDDTAMGFRILRLNGHRVSADVFKHFEKGGEFFCFAGQSTAAVTGMFNLYRASQILFPGEKILENAKDFSSTFLREKQAANELLDKWLITKDLPGEVGFALEIPWYANLPRVESRFYIEQYGGEDDIWIGKTLYRMPYVNNNEYLQLAKLDYNICQALHRLEWADFQKWYEECSLRDFGISRKTLLYSYFLAAASVFEPERSNERLAWAKTTILLEIIHSYFPQDNGNCGAQRRAFVHEFSTGVSVNGRRSGTKKTRQELVKLLIGTLNQLSFGALEVHGRDISHSLRHAWERSLLSWELEGDRRQGEAELLVQTISLAAGYMVSEELLAHHPQYEQFADLTNRICYQLGHYKKNKVSEIDKPTRQTRSFGQSSFATLATAMYIVHDNGSYSTITSSTDRITTPQIESDMQKLMQLVLQKTSDGIDTRIKQIFLQVAKSFYYTAFCDPATISYHIAKVLFETVD</sequence>
<feature type="domain" description="Terpene synthase N-terminal" evidence="4">
    <location>
        <begin position="288"/>
        <end position="494"/>
    </location>
</feature>
<keyword evidence="2" id="KW-0479">Metal-binding</keyword>
<evidence type="ECO:0000313" key="6">
    <source>
        <dbReference type="EMBL" id="KAB5568368.1"/>
    </source>
</evidence>
<dbReference type="GO" id="GO:0000287">
    <property type="term" value="F:magnesium ion binding"/>
    <property type="evidence" value="ECO:0007669"/>
    <property type="project" value="InterPro"/>
</dbReference>
<gene>
    <name evidence="6" type="ORF">DKX38_002161</name>
</gene>
<dbReference type="GO" id="GO:0009686">
    <property type="term" value="P:gibberellin biosynthetic process"/>
    <property type="evidence" value="ECO:0007669"/>
    <property type="project" value="TreeGrafter"/>
</dbReference>
<dbReference type="AlphaFoldDB" id="A0A5N5NN82"/>
<dbReference type="InterPro" id="IPR008949">
    <property type="entry name" value="Isoprenoid_synthase_dom_sf"/>
</dbReference>
<dbReference type="InterPro" id="IPR008930">
    <property type="entry name" value="Terpenoid_cyclase/PrenylTrfase"/>
</dbReference>
<dbReference type="SUPFAM" id="SSF48576">
    <property type="entry name" value="Terpenoid synthases"/>
    <property type="match status" value="1"/>
</dbReference>
<dbReference type="InterPro" id="IPR001906">
    <property type="entry name" value="Terpene_synth_N"/>
</dbReference>
<dbReference type="GO" id="GO:0009507">
    <property type="term" value="C:chloroplast"/>
    <property type="evidence" value="ECO:0007669"/>
    <property type="project" value="TreeGrafter"/>
</dbReference>
<feature type="domain" description="Terpene synthase metal-binding" evidence="5">
    <location>
        <begin position="565"/>
        <end position="688"/>
    </location>
</feature>
<comment type="caution">
    <text evidence="6">The sequence shown here is derived from an EMBL/GenBank/DDBJ whole genome shotgun (WGS) entry which is preliminary data.</text>
</comment>
<comment type="cofactor">
    <cofactor evidence="1">
        <name>Mg(2+)</name>
        <dbReference type="ChEBI" id="CHEBI:18420"/>
    </cofactor>
</comment>
<organism evidence="6 7">
    <name type="scientific">Salix brachista</name>
    <dbReference type="NCBI Taxonomy" id="2182728"/>
    <lineage>
        <taxon>Eukaryota</taxon>
        <taxon>Viridiplantae</taxon>
        <taxon>Streptophyta</taxon>
        <taxon>Embryophyta</taxon>
        <taxon>Tracheophyta</taxon>
        <taxon>Spermatophyta</taxon>
        <taxon>Magnoliopsida</taxon>
        <taxon>eudicotyledons</taxon>
        <taxon>Gunneridae</taxon>
        <taxon>Pentapetalae</taxon>
        <taxon>rosids</taxon>
        <taxon>fabids</taxon>
        <taxon>Malpighiales</taxon>
        <taxon>Salicaceae</taxon>
        <taxon>Saliceae</taxon>
        <taxon>Salix</taxon>
    </lineage>
</organism>
<proteinExistence type="predicted"/>
<dbReference type="InterPro" id="IPR005630">
    <property type="entry name" value="Terpene_synthase_metal-bd"/>
</dbReference>
<evidence type="ECO:0000259" key="5">
    <source>
        <dbReference type="Pfam" id="PF03936"/>
    </source>
</evidence>
<dbReference type="Gene3D" id="1.50.10.130">
    <property type="entry name" value="Terpene synthase, N-terminal domain"/>
    <property type="match status" value="1"/>
</dbReference>